<accession>A0A0F9LTJ2</accession>
<gene>
    <name evidence="1" type="ORF">LCGC14_1175330</name>
</gene>
<reference evidence="1" key="1">
    <citation type="journal article" date="2015" name="Nature">
        <title>Complex archaea that bridge the gap between prokaryotes and eukaryotes.</title>
        <authorList>
            <person name="Spang A."/>
            <person name="Saw J.H."/>
            <person name="Jorgensen S.L."/>
            <person name="Zaremba-Niedzwiedzka K."/>
            <person name="Martijn J."/>
            <person name="Lind A.E."/>
            <person name="van Eijk R."/>
            <person name="Schleper C."/>
            <person name="Guy L."/>
            <person name="Ettema T.J."/>
        </authorList>
    </citation>
    <scope>NUCLEOTIDE SEQUENCE</scope>
</reference>
<sequence length="139" mass="14920">MTFEPQTAVVLTTVPVADVLLFTTPVGTDLGLFAVPDGANFQIELLSIGVISNVLLADGSNVGTVDIEWTDDSNSDTVANLVAAFDLLTATNLIYNQVWRGSQILDPGDRVNAEFTLTTPDTAGEGYAFILEYRVLRHS</sequence>
<dbReference type="EMBL" id="LAZR01005843">
    <property type="protein sequence ID" value="KKM96713.1"/>
    <property type="molecule type" value="Genomic_DNA"/>
</dbReference>
<evidence type="ECO:0000313" key="1">
    <source>
        <dbReference type="EMBL" id="KKM96713.1"/>
    </source>
</evidence>
<name>A0A0F9LTJ2_9ZZZZ</name>
<protein>
    <submittedName>
        <fullName evidence="1">Uncharacterized protein</fullName>
    </submittedName>
</protein>
<organism evidence="1">
    <name type="scientific">marine sediment metagenome</name>
    <dbReference type="NCBI Taxonomy" id="412755"/>
    <lineage>
        <taxon>unclassified sequences</taxon>
        <taxon>metagenomes</taxon>
        <taxon>ecological metagenomes</taxon>
    </lineage>
</organism>
<dbReference type="AlphaFoldDB" id="A0A0F9LTJ2"/>
<proteinExistence type="predicted"/>
<comment type="caution">
    <text evidence="1">The sequence shown here is derived from an EMBL/GenBank/DDBJ whole genome shotgun (WGS) entry which is preliminary data.</text>
</comment>